<dbReference type="Pfam" id="PF00106">
    <property type="entry name" value="adh_short"/>
    <property type="match status" value="1"/>
</dbReference>
<dbReference type="GO" id="GO:0030497">
    <property type="term" value="P:fatty acid elongation"/>
    <property type="evidence" value="ECO:0007669"/>
    <property type="project" value="TreeGrafter"/>
</dbReference>
<dbReference type="PATRIC" id="fig|1441730.3.peg.2313"/>
<dbReference type="InterPro" id="IPR036291">
    <property type="entry name" value="NAD(P)-bd_dom_sf"/>
</dbReference>
<dbReference type="CDD" id="cd05233">
    <property type="entry name" value="SDR_c"/>
    <property type="match status" value="1"/>
</dbReference>
<dbReference type="RefSeq" id="WP_060651920.1">
    <property type="nucleotide sequence ID" value="NZ_AZXY01000005.1"/>
</dbReference>
<reference evidence="4" key="1">
    <citation type="submission" date="2015-01" db="EMBL/GenBank/DDBJ databases">
        <title>Draft genome sequence of Rhodococcus pyridinivorans strain KG-16, a hydrocarbon-degrading bacterium.</title>
        <authorList>
            <person name="Aggarwal R.K."/>
            <person name="Dawar C."/>
        </authorList>
    </citation>
    <scope>NUCLEOTIDE SEQUENCE [LARGE SCALE GENOMIC DNA]</scope>
    <source>
        <strain evidence="4">KG-16</strain>
    </source>
</reference>
<gene>
    <name evidence="3" type="ORF">Z045_11125</name>
</gene>
<evidence type="ECO:0000313" key="3">
    <source>
        <dbReference type="EMBL" id="KSZ58447.1"/>
    </source>
</evidence>
<dbReference type="Gene3D" id="3.40.50.720">
    <property type="entry name" value="NAD(P)-binding Rossmann-like Domain"/>
    <property type="match status" value="1"/>
</dbReference>
<dbReference type="EMBL" id="AZXY01000005">
    <property type="protein sequence ID" value="KSZ58447.1"/>
    <property type="molecule type" value="Genomic_DNA"/>
</dbReference>
<sequence>MADNNSGPDNSTPLAGRVVVVTGSSRGIGRAVARTLVDEGARVVVNGRDAEAVRDTVSELVSQGASAIGVSGSAAASGVAEDLLGAALDEFGAADALINCAGTAEPPGSSILTVTDEEWDDLIDSHLTGTFRTCRVFAPRFVAQGSGAIVNTGSFAFLGDYGGTGYPAGKGAVNSLTAAIAAELREHGVRANVVCPGARTRLSTGPEYERHIERLHERGLLDDVTYEGSRNPAPPEYVARLYAYLASDMATVTGGIFAGSGCFVGRFDKPAPTLLAWRDHDTSPPWTLGELAHLVEGASRAGAPG</sequence>
<organism evidence="3 4">
    <name type="scientific">Rhodococcus pyridinivorans KG-16</name>
    <dbReference type="NCBI Taxonomy" id="1441730"/>
    <lineage>
        <taxon>Bacteria</taxon>
        <taxon>Bacillati</taxon>
        <taxon>Actinomycetota</taxon>
        <taxon>Actinomycetes</taxon>
        <taxon>Mycobacteriales</taxon>
        <taxon>Nocardiaceae</taxon>
        <taxon>Rhodococcus</taxon>
    </lineage>
</organism>
<comment type="similarity">
    <text evidence="1 2">Belongs to the short-chain dehydrogenases/reductases (SDR) family.</text>
</comment>
<dbReference type="InterPro" id="IPR002347">
    <property type="entry name" value="SDR_fam"/>
</dbReference>
<name>A0A0V9UKB9_9NOCA</name>
<reference evidence="3 4" key="2">
    <citation type="journal article" date="2016" name="Genome Announc.">
        <title>Draft Genome Sequence of a Versatile Hydrocarbon-Degrading Bacterium, Rhodococcus pyridinivorans Strain KG-16, Collected from Oil Fields in India.</title>
        <authorList>
            <person name="Aggarwal R.K."/>
            <person name="Dawar C."/>
            <person name="Phanindranath R."/>
            <person name="Mutnuri L."/>
            <person name="Dayal A.M."/>
        </authorList>
    </citation>
    <scope>NUCLEOTIDE SEQUENCE [LARGE SCALE GENOMIC DNA]</scope>
    <source>
        <strain evidence="3 4">KG-16</strain>
    </source>
</reference>
<protein>
    <submittedName>
        <fullName evidence="3">Short-chain dehydrogenase</fullName>
    </submittedName>
</protein>
<evidence type="ECO:0000313" key="4">
    <source>
        <dbReference type="Proteomes" id="UP000053060"/>
    </source>
</evidence>
<dbReference type="PRINTS" id="PR00081">
    <property type="entry name" value="GDHRDH"/>
</dbReference>
<dbReference type="PANTHER" id="PTHR42760:SF40">
    <property type="entry name" value="3-OXOACYL-[ACYL-CARRIER-PROTEIN] REDUCTASE, CHLOROPLASTIC"/>
    <property type="match status" value="1"/>
</dbReference>
<accession>A0A0V9UKB9</accession>
<dbReference type="AlphaFoldDB" id="A0A0V9UKB9"/>
<dbReference type="GO" id="GO:0016616">
    <property type="term" value="F:oxidoreductase activity, acting on the CH-OH group of donors, NAD or NADP as acceptor"/>
    <property type="evidence" value="ECO:0007669"/>
    <property type="project" value="TreeGrafter"/>
</dbReference>
<evidence type="ECO:0000256" key="2">
    <source>
        <dbReference type="RuleBase" id="RU000363"/>
    </source>
</evidence>
<dbReference type="PRINTS" id="PR00080">
    <property type="entry name" value="SDRFAMILY"/>
</dbReference>
<proteinExistence type="inferred from homology"/>
<dbReference type="SUPFAM" id="SSF51735">
    <property type="entry name" value="NAD(P)-binding Rossmann-fold domains"/>
    <property type="match status" value="1"/>
</dbReference>
<dbReference type="PANTHER" id="PTHR42760">
    <property type="entry name" value="SHORT-CHAIN DEHYDROGENASES/REDUCTASES FAMILY MEMBER"/>
    <property type="match status" value="1"/>
</dbReference>
<comment type="caution">
    <text evidence="3">The sequence shown here is derived from an EMBL/GenBank/DDBJ whole genome shotgun (WGS) entry which is preliminary data.</text>
</comment>
<dbReference type="Proteomes" id="UP000053060">
    <property type="component" value="Unassembled WGS sequence"/>
</dbReference>
<evidence type="ECO:0000256" key="1">
    <source>
        <dbReference type="ARBA" id="ARBA00006484"/>
    </source>
</evidence>